<dbReference type="EMBL" id="JBITLV010000001">
    <property type="protein sequence ID" value="MFI7586512.1"/>
    <property type="molecule type" value="Genomic_DNA"/>
</dbReference>
<comment type="caution">
    <text evidence="2">The sequence shown here is derived from an EMBL/GenBank/DDBJ whole genome shotgun (WGS) entry which is preliminary data.</text>
</comment>
<dbReference type="Proteomes" id="UP001612915">
    <property type="component" value="Unassembled WGS sequence"/>
</dbReference>
<feature type="signal peptide" evidence="1">
    <location>
        <begin position="1"/>
        <end position="30"/>
    </location>
</feature>
<sequence>MLLSSLTARALLTAAALSTTAFGVGSSAQAATVPAKPTGVKAVTQYYFTIGQFSPGWVAKVTWNRPAVVSPDAFWLLTTSGSCALPSPTWTTSTSAEFRKSGSSGVCKVTVQAGNEAGLSEGVTVQALLP</sequence>
<evidence type="ECO:0000313" key="2">
    <source>
        <dbReference type="EMBL" id="MFI7586512.1"/>
    </source>
</evidence>
<evidence type="ECO:0000313" key="3">
    <source>
        <dbReference type="Proteomes" id="UP001612915"/>
    </source>
</evidence>
<name>A0ABW8AJI6_9ACTN</name>
<keyword evidence="1" id="KW-0732">Signal</keyword>
<dbReference type="RefSeq" id="WP_398276285.1">
    <property type="nucleotide sequence ID" value="NZ_JBITLV010000001.1"/>
</dbReference>
<gene>
    <name evidence="2" type="ORF">ACIB24_05500</name>
</gene>
<proteinExistence type="predicted"/>
<protein>
    <submittedName>
        <fullName evidence="2">Uncharacterized protein</fullName>
    </submittedName>
</protein>
<accession>A0ABW8AJI6</accession>
<evidence type="ECO:0000256" key="1">
    <source>
        <dbReference type="SAM" id="SignalP"/>
    </source>
</evidence>
<keyword evidence="3" id="KW-1185">Reference proteome</keyword>
<organism evidence="2 3">
    <name type="scientific">Spongisporangium articulatum</name>
    <dbReference type="NCBI Taxonomy" id="3362603"/>
    <lineage>
        <taxon>Bacteria</taxon>
        <taxon>Bacillati</taxon>
        <taxon>Actinomycetota</taxon>
        <taxon>Actinomycetes</taxon>
        <taxon>Kineosporiales</taxon>
        <taxon>Kineosporiaceae</taxon>
        <taxon>Spongisporangium</taxon>
    </lineage>
</organism>
<feature type="chain" id="PRO_5047385241" evidence="1">
    <location>
        <begin position="31"/>
        <end position="130"/>
    </location>
</feature>
<reference evidence="2 3" key="1">
    <citation type="submission" date="2024-10" db="EMBL/GenBank/DDBJ databases">
        <title>The Natural Products Discovery Center: Release of the First 8490 Sequenced Strains for Exploring Actinobacteria Biosynthetic Diversity.</title>
        <authorList>
            <person name="Kalkreuter E."/>
            <person name="Kautsar S.A."/>
            <person name="Yang D."/>
            <person name="Bader C.D."/>
            <person name="Teijaro C.N."/>
            <person name="Fluegel L."/>
            <person name="Davis C.M."/>
            <person name="Simpson J.R."/>
            <person name="Lauterbach L."/>
            <person name="Steele A.D."/>
            <person name="Gui C."/>
            <person name="Meng S."/>
            <person name="Li G."/>
            <person name="Viehrig K."/>
            <person name="Ye F."/>
            <person name="Su P."/>
            <person name="Kiefer A.F."/>
            <person name="Nichols A."/>
            <person name="Cepeda A.J."/>
            <person name="Yan W."/>
            <person name="Fan B."/>
            <person name="Jiang Y."/>
            <person name="Adhikari A."/>
            <person name="Zheng C.-J."/>
            <person name="Schuster L."/>
            <person name="Cowan T.M."/>
            <person name="Smanski M.J."/>
            <person name="Chevrette M.G."/>
            <person name="De Carvalho L.P.S."/>
            <person name="Shen B."/>
        </authorList>
    </citation>
    <scope>NUCLEOTIDE SEQUENCE [LARGE SCALE GENOMIC DNA]</scope>
    <source>
        <strain evidence="2 3">NPDC049639</strain>
    </source>
</reference>